<dbReference type="GO" id="GO:0050808">
    <property type="term" value="P:synapse organization"/>
    <property type="evidence" value="ECO:0007669"/>
    <property type="project" value="TreeGrafter"/>
</dbReference>
<evidence type="ECO:0000259" key="1">
    <source>
        <dbReference type="PROSITE" id="PS50835"/>
    </source>
</evidence>
<dbReference type="InterPro" id="IPR013783">
    <property type="entry name" value="Ig-like_fold"/>
</dbReference>
<dbReference type="InterPro" id="IPR003599">
    <property type="entry name" value="Ig_sub"/>
</dbReference>
<dbReference type="Gene3D" id="2.60.40.10">
    <property type="entry name" value="Immunoglobulins"/>
    <property type="match status" value="2"/>
</dbReference>
<dbReference type="STRING" id="195883.A0A482WUT8"/>
<dbReference type="OrthoDB" id="190835at2759"/>
<protein>
    <recommendedName>
        <fullName evidence="1">Ig-like domain-containing protein</fullName>
    </recommendedName>
</protein>
<feature type="domain" description="Ig-like" evidence="1">
    <location>
        <begin position="101"/>
        <end position="224"/>
    </location>
</feature>
<organism evidence="2 3">
    <name type="scientific">Laodelphax striatellus</name>
    <name type="common">Small brown planthopper</name>
    <name type="synonym">Delphax striatella</name>
    <dbReference type="NCBI Taxonomy" id="195883"/>
    <lineage>
        <taxon>Eukaryota</taxon>
        <taxon>Metazoa</taxon>
        <taxon>Ecdysozoa</taxon>
        <taxon>Arthropoda</taxon>
        <taxon>Hexapoda</taxon>
        <taxon>Insecta</taxon>
        <taxon>Pterygota</taxon>
        <taxon>Neoptera</taxon>
        <taxon>Paraneoptera</taxon>
        <taxon>Hemiptera</taxon>
        <taxon>Auchenorrhyncha</taxon>
        <taxon>Fulgoroidea</taxon>
        <taxon>Delphacidae</taxon>
        <taxon>Criomorphinae</taxon>
        <taxon>Laodelphax</taxon>
    </lineage>
</organism>
<evidence type="ECO:0000313" key="2">
    <source>
        <dbReference type="EMBL" id="RZF37263.1"/>
    </source>
</evidence>
<dbReference type="AlphaFoldDB" id="A0A482WUT8"/>
<proteinExistence type="predicted"/>
<dbReference type="SMART" id="SM00408">
    <property type="entry name" value="IGc2"/>
    <property type="match status" value="2"/>
</dbReference>
<dbReference type="PROSITE" id="PS50835">
    <property type="entry name" value="IG_LIKE"/>
    <property type="match status" value="2"/>
</dbReference>
<dbReference type="FunFam" id="2.60.40.10:FF:000129">
    <property type="entry name" value="CLUMA_CG018772, isoform A"/>
    <property type="match status" value="1"/>
</dbReference>
<dbReference type="Proteomes" id="UP000291343">
    <property type="component" value="Unassembled WGS sequence"/>
</dbReference>
<comment type="caution">
    <text evidence="2">The sequence shown here is derived from an EMBL/GenBank/DDBJ whole genome shotgun (WGS) entry which is preliminary data.</text>
</comment>
<dbReference type="EMBL" id="QKKF02024776">
    <property type="protein sequence ID" value="RZF37263.1"/>
    <property type="molecule type" value="Genomic_DNA"/>
</dbReference>
<dbReference type="InParanoid" id="A0A482WUT8"/>
<dbReference type="GO" id="GO:0032589">
    <property type="term" value="C:neuron projection membrane"/>
    <property type="evidence" value="ECO:0007669"/>
    <property type="project" value="TreeGrafter"/>
</dbReference>
<feature type="domain" description="Ig-like" evidence="1">
    <location>
        <begin position="11"/>
        <end position="98"/>
    </location>
</feature>
<dbReference type="InterPro" id="IPR036179">
    <property type="entry name" value="Ig-like_dom_sf"/>
</dbReference>
<keyword evidence="3" id="KW-1185">Reference proteome</keyword>
<dbReference type="SMR" id="A0A482WUT8"/>
<dbReference type="InterPro" id="IPR003598">
    <property type="entry name" value="Ig_sub2"/>
</dbReference>
<sequence>MSYWEQAFAQPYFDNSSRREVTTTIGKTAYLNCKVRNLGDRAVSWIRARDLHILTVGGQRYTRDPRFQPLHADGSDEWTLRIVQPRLAESGTFECQVSTEPKISQAFQLNVVVSRASIAGSKELYVRRGSDFNLTCAVLESGGPFGGGPGQQGTAEPPSFIYWYKDGRVVNYSLRDDVGSRGRGITVSTDAASRSSRLHISAALPSDTGNYTCSPSSSQPDSILVHVLNGEEPAAMQHGNSSSGSVRLRIILHECVSCNKLSFLPILLLSFVSYHLRTVLTLDTS</sequence>
<dbReference type="SUPFAM" id="SSF48726">
    <property type="entry name" value="Immunoglobulin"/>
    <property type="match status" value="2"/>
</dbReference>
<accession>A0A482WUT8</accession>
<dbReference type="SMART" id="SM00409">
    <property type="entry name" value="IG"/>
    <property type="match status" value="2"/>
</dbReference>
<evidence type="ECO:0000313" key="3">
    <source>
        <dbReference type="Proteomes" id="UP000291343"/>
    </source>
</evidence>
<dbReference type="InterPro" id="IPR007110">
    <property type="entry name" value="Ig-like_dom"/>
</dbReference>
<dbReference type="PANTHER" id="PTHR23279:SF41">
    <property type="entry name" value="DEFECTIVE PROBOSCIS EXTENSION RESPONSE 4-RELATED"/>
    <property type="match status" value="1"/>
</dbReference>
<dbReference type="PANTHER" id="PTHR23279">
    <property type="entry name" value="DEFECTIVE PROBOSCIS EXTENSION RESPONSE DPR -RELATED"/>
    <property type="match status" value="1"/>
</dbReference>
<dbReference type="InterPro" id="IPR037448">
    <property type="entry name" value="Zig-8"/>
</dbReference>
<reference evidence="2 3" key="1">
    <citation type="journal article" date="2017" name="Gigascience">
        <title>Genome sequence of the small brown planthopper, Laodelphax striatellus.</title>
        <authorList>
            <person name="Zhu J."/>
            <person name="Jiang F."/>
            <person name="Wang X."/>
            <person name="Yang P."/>
            <person name="Bao Y."/>
            <person name="Zhao W."/>
            <person name="Wang W."/>
            <person name="Lu H."/>
            <person name="Wang Q."/>
            <person name="Cui N."/>
            <person name="Li J."/>
            <person name="Chen X."/>
            <person name="Luo L."/>
            <person name="Yu J."/>
            <person name="Kang L."/>
            <person name="Cui F."/>
        </authorList>
    </citation>
    <scope>NUCLEOTIDE SEQUENCE [LARGE SCALE GENOMIC DNA]</scope>
    <source>
        <strain evidence="2">Lst14</strain>
    </source>
</reference>
<gene>
    <name evidence="2" type="ORF">LSTR_LSTR013428</name>
</gene>
<name>A0A482WUT8_LAOST</name>